<dbReference type="InterPro" id="IPR048051">
    <property type="entry name" value="BapA-like_prefix-like"/>
</dbReference>
<accession>A0ABR7Z2L6</accession>
<dbReference type="EMBL" id="JAAOCA010000014">
    <property type="protein sequence ID" value="MBD1599633.1"/>
    <property type="molecule type" value="Genomic_DNA"/>
</dbReference>
<feature type="domain" description="Bacterial Ig" evidence="2">
    <location>
        <begin position="157"/>
        <end position="236"/>
    </location>
</feature>
<evidence type="ECO:0000259" key="3">
    <source>
        <dbReference type="Pfam" id="PF22783"/>
    </source>
</evidence>
<evidence type="ECO:0000256" key="1">
    <source>
        <dbReference type="SAM" id="MobiDB-lite"/>
    </source>
</evidence>
<feature type="region of interest" description="Disordered" evidence="1">
    <location>
        <begin position="342"/>
        <end position="361"/>
    </location>
</feature>
<gene>
    <name evidence="4" type="ORF">HAQ05_13075</name>
</gene>
<organism evidence="4 5">
    <name type="scientific">Pseudomonas typographi</name>
    <dbReference type="NCBI Taxonomy" id="2715964"/>
    <lineage>
        <taxon>Bacteria</taxon>
        <taxon>Pseudomonadati</taxon>
        <taxon>Pseudomonadota</taxon>
        <taxon>Gammaproteobacteria</taxon>
        <taxon>Pseudomonadales</taxon>
        <taxon>Pseudomonadaceae</taxon>
        <taxon>Pseudomonas</taxon>
    </lineage>
</organism>
<dbReference type="NCBIfam" id="NF033510">
    <property type="entry name" value="Ca_tandemer"/>
    <property type="match status" value="2"/>
</dbReference>
<reference evidence="4 5" key="1">
    <citation type="journal article" date="2020" name="Insects">
        <title>Bacteria Belonging to Pseudomonas typographi sp. nov. from the Bark Beetle Ips typographus Have Genomic Potential to Aid in the Host Ecology.</title>
        <authorList>
            <person name="Peral-Aranega E."/>
            <person name="Saati-Santamaria Z."/>
            <person name="Kolarik M."/>
            <person name="Rivas R."/>
            <person name="Garcia-Fraile P."/>
        </authorList>
    </citation>
    <scope>NUCLEOTIDE SEQUENCE [LARGE SCALE GENOMIC DNA]</scope>
    <source>
        <strain evidence="4 5">CA3A</strain>
    </source>
</reference>
<name>A0ABR7Z2L6_9PSED</name>
<evidence type="ECO:0000313" key="5">
    <source>
        <dbReference type="Proteomes" id="UP000805841"/>
    </source>
</evidence>
<dbReference type="Pfam" id="PF22783">
    <property type="entry name" value="BapA_N"/>
    <property type="match status" value="1"/>
</dbReference>
<dbReference type="Pfam" id="PF17936">
    <property type="entry name" value="Big_6"/>
    <property type="match status" value="2"/>
</dbReference>
<dbReference type="RefSeq" id="WP_190421211.1">
    <property type="nucleotide sequence ID" value="NZ_JAAOCA010000014.1"/>
</dbReference>
<dbReference type="Gene3D" id="2.60.40.10">
    <property type="entry name" value="Immunoglobulins"/>
    <property type="match status" value="2"/>
</dbReference>
<feature type="compositionally biased region" description="Basic and acidic residues" evidence="1">
    <location>
        <begin position="352"/>
        <end position="361"/>
    </location>
</feature>
<protein>
    <submittedName>
        <fullName evidence="4">BapA prefix-like domain-containing protein</fullName>
    </submittedName>
</protein>
<dbReference type="InterPro" id="IPR041498">
    <property type="entry name" value="Big_6"/>
</dbReference>
<comment type="caution">
    <text evidence="4">The sequence shown here is derived from an EMBL/GenBank/DDBJ whole genome shotgun (WGS) entry which is preliminary data.</text>
</comment>
<feature type="domain" description="Bacterial Ig" evidence="2">
    <location>
        <begin position="244"/>
        <end position="313"/>
    </location>
</feature>
<feature type="domain" description="Biofilm-associated protein BapA-like prefix-like" evidence="3">
    <location>
        <begin position="1"/>
        <end position="123"/>
    </location>
</feature>
<sequence length="361" mass="35723">MDNIVVADKATQQISEAAWGDMRLNGPSVVKVPVEPAQVATATRSGQDLLLTLKSGEHITVSQFFTANTAGQTSDMVFENENGALWEAHYDAQAFKGFAFEPLASIDELLAGAGVVGSATPEWAIAGLGVLGAGGAVAAASSIHSDGGGNGGGDVAAPARPTQLALSADGLTVSGNGEAGTTASVRDAAGNLLGSAVVGSDGTFQITLPAPSPDGETLQVQLTDGAGNVSLPGILQTPGVLADALQGLAISADGLTLTGHGEPGATIVVRSLDGSVRGTAQVAADGTFSVGLDTAHLNGEVLQVSQADAAGHAETVTFNALDVTPPAAPTELAMASTGLELSGRAEPGSTVEVRDLDGGAR</sequence>
<evidence type="ECO:0000259" key="2">
    <source>
        <dbReference type="Pfam" id="PF17936"/>
    </source>
</evidence>
<keyword evidence="5" id="KW-1185">Reference proteome</keyword>
<dbReference type="NCBIfam" id="NF033677">
    <property type="entry name" value="biofilm_BapA_N"/>
    <property type="match status" value="1"/>
</dbReference>
<dbReference type="InterPro" id="IPR013783">
    <property type="entry name" value="Ig-like_fold"/>
</dbReference>
<dbReference type="Proteomes" id="UP000805841">
    <property type="component" value="Unassembled WGS sequence"/>
</dbReference>
<evidence type="ECO:0000313" key="4">
    <source>
        <dbReference type="EMBL" id="MBD1599633.1"/>
    </source>
</evidence>
<proteinExistence type="predicted"/>